<dbReference type="GO" id="GO:0005634">
    <property type="term" value="C:nucleus"/>
    <property type="evidence" value="ECO:0000318"/>
    <property type="project" value="GO_Central"/>
</dbReference>
<dbReference type="AlphaFoldDB" id="A0A061EWL5"/>
<proteinExistence type="inferred from homology"/>
<evidence type="ECO:0000259" key="4">
    <source>
        <dbReference type="PROSITE" id="PS51747"/>
    </source>
</evidence>
<keyword evidence="6" id="KW-1185">Reference proteome</keyword>
<dbReference type="eggNOG" id="KOG2771">
    <property type="taxonomic scope" value="Eukaryota"/>
</dbReference>
<dbReference type="InterPro" id="IPR002125">
    <property type="entry name" value="CMP_dCMP_dom"/>
</dbReference>
<dbReference type="InParanoid" id="A0A061EWL5"/>
<feature type="region of interest" description="Disordered" evidence="3">
    <location>
        <begin position="1"/>
        <end position="20"/>
    </location>
</feature>
<organism evidence="5 6">
    <name type="scientific">Theobroma cacao</name>
    <name type="common">Cacao</name>
    <name type="synonym">Cocoa</name>
    <dbReference type="NCBI Taxonomy" id="3641"/>
    <lineage>
        <taxon>Eukaryota</taxon>
        <taxon>Viridiplantae</taxon>
        <taxon>Streptophyta</taxon>
        <taxon>Embryophyta</taxon>
        <taxon>Tracheophyta</taxon>
        <taxon>Spermatophyta</taxon>
        <taxon>Magnoliopsida</taxon>
        <taxon>eudicotyledons</taxon>
        <taxon>Gunneridae</taxon>
        <taxon>Pentapetalae</taxon>
        <taxon>rosids</taxon>
        <taxon>malvids</taxon>
        <taxon>Malvales</taxon>
        <taxon>Malvaceae</taxon>
        <taxon>Byttnerioideae</taxon>
        <taxon>Theobroma</taxon>
    </lineage>
</organism>
<dbReference type="PROSITE" id="PS51747">
    <property type="entry name" value="CYT_DCMP_DEAMINASES_2"/>
    <property type="match status" value="1"/>
</dbReference>
<dbReference type="GO" id="GO:0005737">
    <property type="term" value="C:cytoplasm"/>
    <property type="evidence" value="ECO:0000318"/>
    <property type="project" value="GO_Central"/>
</dbReference>
<dbReference type="STRING" id="3641.A0A061EWL5"/>
<dbReference type="EMBL" id="CM001883">
    <property type="protein sequence ID" value="EOY09166.1"/>
    <property type="molecule type" value="Genomic_DNA"/>
</dbReference>
<name>A0A061EWL5_THECC</name>
<dbReference type="Gramene" id="EOY09166">
    <property type="protein sequence ID" value="EOY09166"/>
    <property type="gene ID" value="TCM_024568"/>
</dbReference>
<dbReference type="PANTHER" id="PTHR11079">
    <property type="entry name" value="CYTOSINE DEAMINASE FAMILY MEMBER"/>
    <property type="match status" value="1"/>
</dbReference>
<evidence type="ECO:0000313" key="6">
    <source>
        <dbReference type="Proteomes" id="UP000026915"/>
    </source>
</evidence>
<dbReference type="OMA" id="QHWPTSF"/>
<keyword evidence="1" id="KW-0819">tRNA processing</keyword>
<evidence type="ECO:0000256" key="2">
    <source>
        <dbReference type="ARBA" id="ARBA00038160"/>
    </source>
</evidence>
<protein>
    <submittedName>
        <fullName evidence="5">Cytidine/deoxycytidylate deaminase family protein, putative isoform 1</fullName>
    </submittedName>
</protein>
<feature type="compositionally biased region" description="Basic and acidic residues" evidence="3">
    <location>
        <begin position="1"/>
        <end position="16"/>
    </location>
</feature>
<dbReference type="Proteomes" id="UP000026915">
    <property type="component" value="Chromosome 5"/>
</dbReference>
<evidence type="ECO:0000313" key="5">
    <source>
        <dbReference type="EMBL" id="EOY09166.1"/>
    </source>
</evidence>
<feature type="domain" description="CMP/dCMP-type deaminase" evidence="4">
    <location>
        <begin position="271"/>
        <end position="388"/>
    </location>
</feature>
<accession>A0A061EWL5</accession>
<evidence type="ECO:0000256" key="1">
    <source>
        <dbReference type="ARBA" id="ARBA00022694"/>
    </source>
</evidence>
<dbReference type="HOGENOM" id="CLU_013817_1_2_1"/>
<comment type="similarity">
    <text evidence="2">Belongs to the cytidine and deoxycytidylate deaminase family. ADAT3 subfamily.</text>
</comment>
<dbReference type="PANTHER" id="PTHR11079:SF156">
    <property type="entry name" value="INACTIVE TRNA-SPECIFIC ADENOSINE DEAMINASE-LIKE PROTEIN 3-RELATED"/>
    <property type="match status" value="1"/>
</dbReference>
<dbReference type="GO" id="GO:0003824">
    <property type="term" value="F:catalytic activity"/>
    <property type="evidence" value="ECO:0007669"/>
    <property type="project" value="InterPro"/>
</dbReference>
<sequence length="420" mass="47263">MDKHTPQIIHIPDKPRVPPSQQPTVNVYASIIEPKHANTLVRRLNQIAPLENLRHVRRIRRRHLQVQGGSPELSVILCLACENETQFNSMPPDVQEIVNSYNLCPFITKVSKYAALSKEEWDEQCKLWPTSYHPLTYNIDGITGFSEEDTKSVFSFMKSAVELAKSGDGLVVNAAVIVDPSAGLIIASACDEVCSWHMPTNKVKTETCCFKQLETFTSHADANRIVRDITMLSNGSSNNLQQCYTAISCLNPWQWAQHAFHRSHCYWHPLRHAAIVAVEASAARDRHLFPGSGYNEKLYEVDCTHSSSSISTTKRQKIVNLANVNNGGEHDAHIEGSHSLARPYLCTGYDIYLVWEPCTMCAMGLVHQRIRRIFYAFPNPEAGALGSVHRLQGEKSLNHHYAVFRVVLPEEVIGRTKLKL</sequence>
<dbReference type="InterPro" id="IPR016193">
    <property type="entry name" value="Cytidine_deaminase-like"/>
</dbReference>
<dbReference type="SUPFAM" id="SSF53927">
    <property type="entry name" value="Cytidine deaminase-like"/>
    <property type="match status" value="1"/>
</dbReference>
<dbReference type="Gene3D" id="3.40.140.10">
    <property type="entry name" value="Cytidine Deaminase, domain 2"/>
    <property type="match status" value="1"/>
</dbReference>
<gene>
    <name evidence="5" type="ORF">TCM_024568</name>
</gene>
<dbReference type="GO" id="GO:0008033">
    <property type="term" value="P:tRNA processing"/>
    <property type="evidence" value="ECO:0007669"/>
    <property type="project" value="UniProtKB-KW"/>
</dbReference>
<evidence type="ECO:0000256" key="3">
    <source>
        <dbReference type="SAM" id="MobiDB-lite"/>
    </source>
</evidence>
<dbReference type="FunCoup" id="A0A061EWL5">
    <property type="interactions" value="1000"/>
</dbReference>
<reference evidence="5 6" key="1">
    <citation type="journal article" date="2013" name="Genome Biol.">
        <title>The genome sequence of the most widely cultivated cacao type and its use to identify candidate genes regulating pod color.</title>
        <authorList>
            <person name="Motamayor J.C."/>
            <person name="Mockaitis K."/>
            <person name="Schmutz J."/>
            <person name="Haiminen N."/>
            <person name="Iii D.L."/>
            <person name="Cornejo O."/>
            <person name="Findley S.D."/>
            <person name="Zheng P."/>
            <person name="Utro F."/>
            <person name="Royaert S."/>
            <person name="Saski C."/>
            <person name="Jenkins J."/>
            <person name="Podicheti R."/>
            <person name="Zhao M."/>
            <person name="Scheffler B.E."/>
            <person name="Stack J.C."/>
            <person name="Feltus F.A."/>
            <person name="Mustiga G.M."/>
            <person name="Amores F."/>
            <person name="Phillips W."/>
            <person name="Marelli J.P."/>
            <person name="May G.D."/>
            <person name="Shapiro H."/>
            <person name="Ma J."/>
            <person name="Bustamante C.D."/>
            <person name="Schnell R.J."/>
            <person name="Main D."/>
            <person name="Gilbert D."/>
            <person name="Parida L."/>
            <person name="Kuhn D.N."/>
        </authorList>
    </citation>
    <scope>NUCLEOTIDE SEQUENCE [LARGE SCALE GENOMIC DNA]</scope>
    <source>
        <strain evidence="6">cv. Matina 1-6</strain>
    </source>
</reference>